<evidence type="ECO:0000256" key="3">
    <source>
        <dbReference type="ARBA" id="ARBA00022606"/>
    </source>
</evidence>
<dbReference type="PANTHER" id="PTHR21137">
    <property type="entry name" value="ODORANT RECEPTOR"/>
    <property type="match status" value="1"/>
</dbReference>
<keyword evidence="7 10" id="KW-0472">Membrane</keyword>
<evidence type="ECO:0000256" key="4">
    <source>
        <dbReference type="ARBA" id="ARBA00022692"/>
    </source>
</evidence>
<evidence type="ECO:0000256" key="6">
    <source>
        <dbReference type="ARBA" id="ARBA00022989"/>
    </source>
</evidence>
<keyword evidence="6 10" id="KW-1133">Transmembrane helix</keyword>
<dbReference type="GO" id="GO:0004984">
    <property type="term" value="F:olfactory receptor activity"/>
    <property type="evidence" value="ECO:0007669"/>
    <property type="project" value="InterPro"/>
</dbReference>
<evidence type="ECO:0000256" key="9">
    <source>
        <dbReference type="ARBA" id="ARBA00023224"/>
    </source>
</evidence>
<evidence type="ECO:0000313" key="11">
    <source>
        <dbReference type="EMBL" id="CAL23160.2"/>
    </source>
</evidence>
<organism evidence="11">
    <name type="scientific">Tribolium castaneum</name>
    <name type="common">Red flour beetle</name>
    <dbReference type="NCBI Taxonomy" id="7070"/>
    <lineage>
        <taxon>Eukaryota</taxon>
        <taxon>Metazoa</taxon>
        <taxon>Ecdysozoa</taxon>
        <taxon>Arthropoda</taxon>
        <taxon>Hexapoda</taxon>
        <taxon>Insecta</taxon>
        <taxon>Pterygota</taxon>
        <taxon>Neoptera</taxon>
        <taxon>Endopterygota</taxon>
        <taxon>Coleoptera</taxon>
        <taxon>Polyphaga</taxon>
        <taxon>Cucujiformia</taxon>
        <taxon>Tenebrionidae</taxon>
        <taxon>Tenebrionidae incertae sedis</taxon>
        <taxon>Tribolium</taxon>
    </lineage>
</organism>
<dbReference type="AlphaFoldDB" id="A2AX89"/>
<name>A2AX89_TRICA</name>
<comment type="similarity">
    <text evidence="10">Belongs to the insect chemoreceptor superfamily. Heteromeric odorant receptor channel (TC 1.A.69) family.</text>
</comment>
<keyword evidence="4 10" id="KW-0812">Transmembrane</keyword>
<evidence type="ECO:0000256" key="2">
    <source>
        <dbReference type="ARBA" id="ARBA00022475"/>
    </source>
</evidence>
<keyword evidence="8 10" id="KW-0675">Receptor</keyword>
<evidence type="ECO:0000256" key="8">
    <source>
        <dbReference type="ARBA" id="ARBA00023170"/>
    </source>
</evidence>
<reference evidence="11" key="2">
    <citation type="journal article" date="2007" name="PLoS ONE">
        <title>A Family of Chemoreceptors in Tribolium castaneum (Tenebrionidae: Coleoptera).</title>
        <authorList>
            <person name="Abdel-Latief M."/>
        </authorList>
    </citation>
    <scope>NUCLEOTIDE SEQUENCE</scope>
</reference>
<dbReference type="GO" id="GO:0005886">
    <property type="term" value="C:plasma membrane"/>
    <property type="evidence" value="ECO:0007669"/>
    <property type="project" value="UniProtKB-SubCell"/>
</dbReference>
<keyword evidence="9 10" id="KW-0807">Transducer</keyword>
<feature type="transmembrane region" description="Helical" evidence="10">
    <location>
        <begin position="249"/>
        <end position="269"/>
    </location>
</feature>
<feature type="transmembrane region" description="Helical" evidence="10">
    <location>
        <begin position="125"/>
        <end position="142"/>
    </location>
</feature>
<sequence length="346" mass="40839">MSHSNPLEAFKLNTFFLKALTVWHVENPTYRLYKIFVVFSFAVTFFSAWICALVNYNVSEISENFYYLPAMSTGPLKYAIFQKNFTNIVNLTHLLETQYAKIRTENQKKIFDESVIFERKVMKNFAILIIPTCVAMFIVPYFQDRREMPLIVWFPFDYKQPVVFDLVYFILAFACISIAYTNVSTDAFFYTCLIQIETQCEIVSDTLRNLDKIVTNGFRNVAESRKIFIECIEQYNVILRYTKIVSDTYQGILVVQFFCSLVALCLTMYKLSLTEDLYFAIYEMHWYDASKQIQNEVFIFMGQLEKPIVFYVANIFSLDLDTFKKIMQKAWSFFTALKNMHDIRNN</sequence>
<feature type="transmembrane region" description="Helical" evidence="10">
    <location>
        <begin position="162"/>
        <end position="180"/>
    </location>
</feature>
<proteinExistence type="inferred from homology"/>
<dbReference type="Pfam" id="PF02949">
    <property type="entry name" value="7tm_6"/>
    <property type="match status" value="2"/>
</dbReference>
<dbReference type="GO" id="GO:0005549">
    <property type="term" value="F:odorant binding"/>
    <property type="evidence" value="ECO:0007669"/>
    <property type="project" value="InterPro"/>
</dbReference>
<keyword evidence="3 10" id="KW-0716">Sensory transduction</keyword>
<gene>
    <name evidence="11" type="primary">gr27</name>
</gene>
<dbReference type="GO" id="GO:0007165">
    <property type="term" value="P:signal transduction"/>
    <property type="evidence" value="ECO:0007669"/>
    <property type="project" value="UniProtKB-KW"/>
</dbReference>
<accession>A2AX89</accession>
<comment type="subcellular location">
    <subcellularLocation>
        <location evidence="1 10">Cell membrane</location>
        <topology evidence="1 10">Multi-pass membrane protein</topology>
    </subcellularLocation>
</comment>
<comment type="caution">
    <text evidence="10">Lacks conserved residue(s) required for the propagation of feature annotation.</text>
</comment>
<evidence type="ECO:0000256" key="1">
    <source>
        <dbReference type="ARBA" id="ARBA00004651"/>
    </source>
</evidence>
<dbReference type="PANTHER" id="PTHR21137:SF35">
    <property type="entry name" value="ODORANT RECEPTOR 19A-RELATED"/>
    <property type="match status" value="1"/>
</dbReference>
<keyword evidence="2" id="KW-1003">Cell membrane</keyword>
<protein>
    <recommendedName>
        <fullName evidence="10">Odorant receptor</fullName>
    </recommendedName>
</protein>
<evidence type="ECO:0000256" key="7">
    <source>
        <dbReference type="ARBA" id="ARBA00023136"/>
    </source>
</evidence>
<evidence type="ECO:0000256" key="5">
    <source>
        <dbReference type="ARBA" id="ARBA00022725"/>
    </source>
</evidence>
<reference evidence="11" key="1">
    <citation type="submission" date="2006-07" db="EMBL/GenBank/DDBJ databases">
        <authorList>
            <person name="Abdel-latief M."/>
        </authorList>
    </citation>
    <scope>NUCLEOTIDE SEQUENCE</scope>
</reference>
<keyword evidence="5 10" id="KW-0552">Olfaction</keyword>
<dbReference type="InterPro" id="IPR004117">
    <property type="entry name" value="7tm6_olfct_rcpt"/>
</dbReference>
<feature type="transmembrane region" description="Helical" evidence="10">
    <location>
        <begin position="35"/>
        <end position="56"/>
    </location>
</feature>
<dbReference type="EMBL" id="AM292348">
    <property type="protein sequence ID" value="CAL23160.2"/>
    <property type="molecule type" value="Genomic_DNA"/>
</dbReference>
<evidence type="ECO:0000256" key="10">
    <source>
        <dbReference type="RuleBase" id="RU351113"/>
    </source>
</evidence>